<accession>A0A381DI67</accession>
<comment type="subcellular location">
    <subcellularLocation>
        <location evidence="1">Membrane</location>
        <topology evidence="1">Multi-pass membrane protein</topology>
    </subcellularLocation>
</comment>
<keyword evidence="5" id="KW-0472">Membrane</keyword>
<dbReference type="GeneID" id="93090835"/>
<dbReference type="AlphaFoldDB" id="A0A381DI67"/>
<dbReference type="InterPro" id="IPR005226">
    <property type="entry name" value="UPF0014_fam"/>
</dbReference>
<dbReference type="GO" id="GO:0005886">
    <property type="term" value="C:plasma membrane"/>
    <property type="evidence" value="ECO:0007669"/>
    <property type="project" value="TreeGrafter"/>
</dbReference>
<keyword evidence="4" id="KW-1133">Transmembrane helix</keyword>
<dbReference type="PANTHER" id="PTHR30028">
    <property type="entry name" value="UPF0014 INNER MEMBRANE PROTEIN YBBM-RELATED"/>
    <property type="match status" value="1"/>
</dbReference>
<name>A0A381DI67_9BACT</name>
<evidence type="ECO:0000313" key="7">
    <source>
        <dbReference type="Proteomes" id="UP000254920"/>
    </source>
</evidence>
<protein>
    <submittedName>
        <fullName evidence="6">ABC-type uncharacterized transport system, permease component</fullName>
    </submittedName>
</protein>
<reference evidence="6 7" key="1">
    <citation type="submission" date="2018-06" db="EMBL/GenBank/DDBJ databases">
        <authorList>
            <consortium name="Pathogen Informatics"/>
            <person name="Doyle S."/>
        </authorList>
    </citation>
    <scope>NUCLEOTIDE SEQUENCE [LARGE SCALE GENOMIC DNA]</scope>
    <source>
        <strain evidence="6 7">NCTC12475</strain>
    </source>
</reference>
<keyword evidence="3" id="KW-0812">Transmembrane</keyword>
<organism evidence="6 7">
    <name type="scientific">Campylobacter sputorum subsp. sputorum</name>
    <dbReference type="NCBI Taxonomy" id="32024"/>
    <lineage>
        <taxon>Bacteria</taxon>
        <taxon>Pseudomonadati</taxon>
        <taxon>Campylobacterota</taxon>
        <taxon>Epsilonproteobacteria</taxon>
        <taxon>Campylobacterales</taxon>
        <taxon>Campylobacteraceae</taxon>
        <taxon>Campylobacter</taxon>
    </lineage>
</organism>
<evidence type="ECO:0000256" key="5">
    <source>
        <dbReference type="ARBA" id="ARBA00023136"/>
    </source>
</evidence>
<dbReference type="EMBL" id="UFVD01000001">
    <property type="protein sequence ID" value="SUX10183.1"/>
    <property type="molecule type" value="Genomic_DNA"/>
</dbReference>
<sequence length="231" mass="26007">MIKISLINLAIMLIPLSFVCFFYYKWTKNLVEIPYATLRMIIQLVAIGYILVLIFTNKNIFLGGVILLFMLICATIIILRNTQNKSLKNYSFILIATFISSSLNLFIIIYSILGIKYFYEPKYVIPIAGMVFSNTMNVLSLAIERFEKEITRNESFENARNIAFKASFIPQINSLLAVGIVSLPGMMTGQIISGVDPLVAIRYQIMIALLGISGGGISVILYFLLKAKFQK</sequence>
<evidence type="ECO:0000256" key="2">
    <source>
        <dbReference type="ARBA" id="ARBA00005268"/>
    </source>
</evidence>
<evidence type="ECO:0000313" key="6">
    <source>
        <dbReference type="EMBL" id="SUX10183.1"/>
    </source>
</evidence>
<evidence type="ECO:0000256" key="1">
    <source>
        <dbReference type="ARBA" id="ARBA00004141"/>
    </source>
</evidence>
<dbReference type="RefSeq" id="WP_089182651.1">
    <property type="nucleotide sequence ID" value="NZ_CP043427.1"/>
</dbReference>
<evidence type="ECO:0000256" key="4">
    <source>
        <dbReference type="ARBA" id="ARBA00022989"/>
    </source>
</evidence>
<dbReference type="PANTHER" id="PTHR30028:SF0">
    <property type="entry name" value="PROTEIN ALUMINUM SENSITIVE 3"/>
    <property type="match status" value="1"/>
</dbReference>
<keyword evidence="7" id="KW-1185">Reference proteome</keyword>
<gene>
    <name evidence="6" type="primary">ybbM</name>
    <name evidence="6" type="ORF">NCTC12475_00392</name>
</gene>
<dbReference type="Proteomes" id="UP000254920">
    <property type="component" value="Unassembled WGS sequence"/>
</dbReference>
<dbReference type="OrthoDB" id="9791807at2"/>
<dbReference type="Pfam" id="PF03649">
    <property type="entry name" value="UPF0014"/>
    <property type="match status" value="1"/>
</dbReference>
<comment type="similarity">
    <text evidence="2">Belongs to the UPF0014 family.</text>
</comment>
<evidence type="ECO:0000256" key="3">
    <source>
        <dbReference type="ARBA" id="ARBA00022692"/>
    </source>
</evidence>
<proteinExistence type="inferred from homology"/>